<accession>E9GCI8</accession>
<dbReference type="InParanoid" id="E9GCI8"/>
<dbReference type="OrthoDB" id="6354671at2759"/>
<gene>
    <name evidence="1" type="ORF">DAPPUDRAFT_316320</name>
</gene>
<reference evidence="1 2" key="1">
    <citation type="journal article" date="2011" name="Science">
        <title>The ecoresponsive genome of Daphnia pulex.</title>
        <authorList>
            <person name="Colbourne J.K."/>
            <person name="Pfrender M.E."/>
            <person name="Gilbert D."/>
            <person name="Thomas W.K."/>
            <person name="Tucker A."/>
            <person name="Oakley T.H."/>
            <person name="Tokishita S."/>
            <person name="Aerts A."/>
            <person name="Arnold G.J."/>
            <person name="Basu M.K."/>
            <person name="Bauer D.J."/>
            <person name="Caceres C.E."/>
            <person name="Carmel L."/>
            <person name="Casola C."/>
            <person name="Choi J.H."/>
            <person name="Detter J.C."/>
            <person name="Dong Q."/>
            <person name="Dusheyko S."/>
            <person name="Eads B.D."/>
            <person name="Frohlich T."/>
            <person name="Geiler-Samerotte K.A."/>
            <person name="Gerlach D."/>
            <person name="Hatcher P."/>
            <person name="Jogdeo S."/>
            <person name="Krijgsveld J."/>
            <person name="Kriventseva E.V."/>
            <person name="Kultz D."/>
            <person name="Laforsch C."/>
            <person name="Lindquist E."/>
            <person name="Lopez J."/>
            <person name="Manak J.R."/>
            <person name="Muller J."/>
            <person name="Pangilinan J."/>
            <person name="Patwardhan R.P."/>
            <person name="Pitluck S."/>
            <person name="Pritham E.J."/>
            <person name="Rechtsteiner A."/>
            <person name="Rho M."/>
            <person name="Rogozin I.B."/>
            <person name="Sakarya O."/>
            <person name="Salamov A."/>
            <person name="Schaack S."/>
            <person name="Shapiro H."/>
            <person name="Shiga Y."/>
            <person name="Skalitzky C."/>
            <person name="Smith Z."/>
            <person name="Souvorov A."/>
            <person name="Sung W."/>
            <person name="Tang Z."/>
            <person name="Tsuchiya D."/>
            <person name="Tu H."/>
            <person name="Vos H."/>
            <person name="Wang M."/>
            <person name="Wolf Y.I."/>
            <person name="Yamagata H."/>
            <person name="Yamada T."/>
            <person name="Ye Y."/>
            <person name="Shaw J.R."/>
            <person name="Andrews J."/>
            <person name="Crease T.J."/>
            <person name="Tang H."/>
            <person name="Lucas S.M."/>
            <person name="Robertson H.M."/>
            <person name="Bork P."/>
            <person name="Koonin E.V."/>
            <person name="Zdobnov E.M."/>
            <person name="Grigoriev I.V."/>
            <person name="Lynch M."/>
            <person name="Boore J.L."/>
        </authorList>
    </citation>
    <scope>NUCLEOTIDE SEQUENCE [LARGE SCALE GENOMIC DNA]</scope>
</reference>
<evidence type="ECO:0000313" key="2">
    <source>
        <dbReference type="Proteomes" id="UP000000305"/>
    </source>
</evidence>
<dbReference type="HOGENOM" id="CLU_940925_0_0_1"/>
<dbReference type="PhylomeDB" id="E9GCI8"/>
<sequence length="296" mass="34529">MLKEIVIRIYVFKFIAKMKVALIFLSVMVAITHQQFQRQWLWRNYYPSYPSVNKYQRIYQNLPDDIQPEYYQFRPTRPITYSKDDDYNPNSVLAEYQDSIEEDEYPDVHSRVKVYNPRLPFFPKRHQQDQQQRFLISYVNNLMTKTLTLTSSLTLTSIQSCIAAAKFVDAAAKKTQCRRKRALLDSNNAEDTQFAIVPTETQKVMPTALPSLDVIRESRRADQSLHKDIITSSKDIRDISEPASWMRNLPVQPRFLNSFASTTITTYSFKTETVTKTVVIRADAQILCLPTGWIIC</sequence>
<dbReference type="EMBL" id="GL732539">
    <property type="protein sequence ID" value="EFX82565.1"/>
    <property type="molecule type" value="Genomic_DNA"/>
</dbReference>
<keyword evidence="2" id="KW-1185">Reference proteome</keyword>
<dbReference type="AlphaFoldDB" id="E9GCI8"/>
<organism evidence="1 2">
    <name type="scientific">Daphnia pulex</name>
    <name type="common">Water flea</name>
    <dbReference type="NCBI Taxonomy" id="6669"/>
    <lineage>
        <taxon>Eukaryota</taxon>
        <taxon>Metazoa</taxon>
        <taxon>Ecdysozoa</taxon>
        <taxon>Arthropoda</taxon>
        <taxon>Crustacea</taxon>
        <taxon>Branchiopoda</taxon>
        <taxon>Diplostraca</taxon>
        <taxon>Cladocera</taxon>
        <taxon>Anomopoda</taxon>
        <taxon>Daphniidae</taxon>
        <taxon>Daphnia</taxon>
    </lineage>
</organism>
<name>E9GCI8_DAPPU</name>
<proteinExistence type="predicted"/>
<dbReference type="Proteomes" id="UP000000305">
    <property type="component" value="Unassembled WGS sequence"/>
</dbReference>
<protein>
    <submittedName>
        <fullName evidence="1">Uncharacterized protein</fullName>
    </submittedName>
</protein>
<dbReference type="KEGG" id="dpx:DAPPUDRAFT_316320"/>
<evidence type="ECO:0000313" key="1">
    <source>
        <dbReference type="EMBL" id="EFX82565.1"/>
    </source>
</evidence>